<dbReference type="NCBIfam" id="NF005734">
    <property type="entry name" value="PRK07559.1"/>
    <property type="match status" value="1"/>
</dbReference>
<dbReference type="RefSeq" id="WP_075636496.1">
    <property type="nucleotide sequence ID" value="NZ_MKIO01000040.1"/>
</dbReference>
<dbReference type="EMBL" id="MKIO01000040">
    <property type="protein sequence ID" value="OLP53261.1"/>
    <property type="molecule type" value="Genomic_DNA"/>
</dbReference>
<feature type="domain" description="2'-deoxycytidine 5'-triphosphate deaminase N-terminal" evidence="3">
    <location>
        <begin position="5"/>
        <end position="166"/>
    </location>
</feature>
<dbReference type="CDD" id="cd07557">
    <property type="entry name" value="trimeric_dUTPase"/>
    <property type="match status" value="1"/>
</dbReference>
<dbReference type="GO" id="GO:0009394">
    <property type="term" value="P:2'-deoxyribonucleotide metabolic process"/>
    <property type="evidence" value="ECO:0007669"/>
    <property type="project" value="InterPro"/>
</dbReference>
<keyword evidence="2" id="KW-0546">Nucleotide metabolism</keyword>
<feature type="domain" description="2'-deoxycytidine 5'-triphosphate deaminase C-terminal" evidence="4">
    <location>
        <begin position="172"/>
        <end position="362"/>
    </location>
</feature>
<proteinExistence type="predicted"/>
<dbReference type="PANTHER" id="PTHR42680:SF3">
    <property type="entry name" value="DCTP DEAMINASE"/>
    <property type="match status" value="1"/>
</dbReference>
<dbReference type="AlphaFoldDB" id="A0A1Q9AEE5"/>
<dbReference type="PANTHER" id="PTHR42680">
    <property type="entry name" value="DCTP DEAMINASE"/>
    <property type="match status" value="1"/>
</dbReference>
<keyword evidence="1" id="KW-0378">Hydrolase</keyword>
<dbReference type="InterPro" id="IPR010550">
    <property type="entry name" value="DCD_N"/>
</dbReference>
<reference evidence="5 6" key="1">
    <citation type="submission" date="2016-09" db="EMBL/GenBank/DDBJ databases">
        <title>Rhizobium sp. nov., a novel species isolated from the rice rhizosphere.</title>
        <authorList>
            <person name="Zhao J."/>
            <person name="Zhang X."/>
        </authorList>
    </citation>
    <scope>NUCLEOTIDE SEQUENCE [LARGE SCALE GENOMIC DNA]</scope>
    <source>
        <strain evidence="5 6">MH17</strain>
    </source>
</reference>
<dbReference type="OrthoDB" id="9807211at2"/>
<evidence type="ECO:0000313" key="6">
    <source>
        <dbReference type="Proteomes" id="UP000186143"/>
    </source>
</evidence>
<sequence length="366" mass="40059">MTRESGILADGAIADLFAAGRLVSEAPLDEGQIQPASLDLRLGSIAFRVRASFMPGPSHLVADKLDRLKLHVIDLTQGAVLETGCVYIVPLMESLDLPEGLSASANPKSSTGRLDIFTRVITDRAQEFDKVPSGYRGPLYLEISPRTFPIIVRRGSRLSQIRFRQGLALLSEAELMTLHAGETLVTSERPNISGGGVALSIDLRGTGEDGLIGYRGKRHTAVVDVDRKGQHGVYDFWEPLYSRGREDLILDPNEFYILVSREAVHVPPDYAAEMTPFDPLVGEFRVHYAGFFDPGFGHASAGGSGSRAVLEVRSHEVPFILEHGQIIGRLVYEHMLKRPDSLYGSGLGSHYQAQGLKLSKHFRSEG</sequence>
<dbReference type="InterPro" id="IPR036157">
    <property type="entry name" value="dUTPase-like_sf"/>
</dbReference>
<evidence type="ECO:0000256" key="1">
    <source>
        <dbReference type="ARBA" id="ARBA00022801"/>
    </source>
</evidence>
<dbReference type="Gene3D" id="2.70.40.10">
    <property type="match status" value="2"/>
</dbReference>
<accession>A0A1Q9AEE5</accession>
<dbReference type="Pfam" id="PF06559">
    <property type="entry name" value="DCD_N"/>
    <property type="match status" value="1"/>
</dbReference>
<dbReference type="SUPFAM" id="SSF51283">
    <property type="entry name" value="dUTPase-like"/>
    <property type="match status" value="2"/>
</dbReference>
<evidence type="ECO:0000313" key="5">
    <source>
        <dbReference type="EMBL" id="OLP53261.1"/>
    </source>
</evidence>
<evidence type="ECO:0000259" key="4">
    <source>
        <dbReference type="Pfam" id="PF22569"/>
    </source>
</evidence>
<name>A0A1Q9AEE5_9HYPH</name>
<gene>
    <name evidence="5" type="ORF">BJF92_00375</name>
</gene>
<dbReference type="InterPro" id="IPR053811">
    <property type="entry name" value="DCD_C"/>
</dbReference>
<dbReference type="Proteomes" id="UP000186143">
    <property type="component" value="Unassembled WGS sequence"/>
</dbReference>
<evidence type="ECO:0000256" key="2">
    <source>
        <dbReference type="ARBA" id="ARBA00023080"/>
    </source>
</evidence>
<protein>
    <submittedName>
        <fullName evidence="5">2'-deoxycytidine 5'-triphosphate deaminase</fullName>
    </submittedName>
</protein>
<organism evidence="5 6">
    <name type="scientific">Xaviernesmea rhizosphaerae</name>
    <dbReference type="NCBI Taxonomy" id="1672749"/>
    <lineage>
        <taxon>Bacteria</taxon>
        <taxon>Pseudomonadati</taxon>
        <taxon>Pseudomonadota</taxon>
        <taxon>Alphaproteobacteria</taxon>
        <taxon>Hyphomicrobiales</taxon>
        <taxon>Rhizobiaceae</taxon>
        <taxon>Rhizobium/Agrobacterium group</taxon>
        <taxon>Xaviernesmea</taxon>
    </lineage>
</organism>
<dbReference type="STRING" id="1672749.BJF92_00375"/>
<evidence type="ECO:0000259" key="3">
    <source>
        <dbReference type="Pfam" id="PF06559"/>
    </source>
</evidence>
<comment type="caution">
    <text evidence="5">The sequence shown here is derived from an EMBL/GenBank/DDBJ whole genome shotgun (WGS) entry which is preliminary data.</text>
</comment>
<dbReference type="Pfam" id="PF22569">
    <property type="entry name" value="DCD_C"/>
    <property type="match status" value="1"/>
</dbReference>
<dbReference type="GO" id="GO:0008829">
    <property type="term" value="F:dCTP deaminase activity"/>
    <property type="evidence" value="ECO:0007669"/>
    <property type="project" value="InterPro"/>
</dbReference>
<dbReference type="InterPro" id="IPR033704">
    <property type="entry name" value="dUTPase_trimeric"/>
</dbReference>